<dbReference type="GO" id="GO:0042834">
    <property type="term" value="F:peptidoglycan binding"/>
    <property type="evidence" value="ECO:0007669"/>
    <property type="project" value="InterPro"/>
</dbReference>
<sequence length="418" mass="48810">MVGFFLYSIIIANENKILNIDIENLSYQECILKEGIIDYIIDDYLYALTEKNIFAIDTAKLQIIDRTPLPQRFNYITNTRDEIVMISASEIIILNKKNLAFRNGIGIEPGDYQPMVSPAKLDKKDLLYIISRYDRRGIIKIIDLKKPRTIKTKNFTGIKSFYYFPQEKNFIILTSSGIHYLDTDLKIKKSIKFDFPGEDFFSYRDYYIITNSQAICKIDKNGKIIDFQPVLLNGPIKNSNFVFYNQDFIVLIEPFTMRIKNLFRNEKQIYKMYDVDYEQDICLGRNDEIFIMDTDKGLLNKLLKKEYAISPLVIKESISGDSLFYIQFGAFSEMNRATIFCDSVKNLGLPVFIDSTLQGFYRIKLGGFSEKELAQELMERSGISSWLMYNKKIDYIMDTIFNFQGQNYELKNGIIKKE</sequence>
<dbReference type="InterPro" id="IPR007730">
    <property type="entry name" value="SPOR-like_dom"/>
</dbReference>
<dbReference type="EMBL" id="DTHJ01000097">
    <property type="protein sequence ID" value="HHS62902.1"/>
    <property type="molecule type" value="Genomic_DNA"/>
</dbReference>
<reference evidence="2" key="1">
    <citation type="journal article" date="2020" name="mSystems">
        <title>Genome- and Community-Level Interaction Insights into Carbon Utilization and Element Cycling Functions of Hydrothermarchaeota in Hydrothermal Sediment.</title>
        <authorList>
            <person name="Zhou Z."/>
            <person name="Liu Y."/>
            <person name="Xu W."/>
            <person name="Pan J."/>
            <person name="Luo Z.H."/>
            <person name="Li M."/>
        </authorList>
    </citation>
    <scope>NUCLEOTIDE SEQUENCE [LARGE SCALE GENOMIC DNA]</scope>
    <source>
        <strain evidence="2">SpSt-783</strain>
    </source>
</reference>
<accession>A0A7C6EI91</accession>
<evidence type="ECO:0000313" key="2">
    <source>
        <dbReference type="EMBL" id="HHS62902.1"/>
    </source>
</evidence>
<dbReference type="Pfam" id="PF05036">
    <property type="entry name" value="SPOR"/>
    <property type="match status" value="1"/>
</dbReference>
<dbReference type="Gene3D" id="3.30.70.1070">
    <property type="entry name" value="Sporulation related repeat"/>
    <property type="match status" value="1"/>
</dbReference>
<comment type="caution">
    <text evidence="2">The sequence shown here is derived from an EMBL/GenBank/DDBJ whole genome shotgun (WGS) entry which is preliminary data.</text>
</comment>
<dbReference type="AlphaFoldDB" id="A0A7C6EI91"/>
<dbReference type="SUPFAM" id="SSF110997">
    <property type="entry name" value="Sporulation related repeat"/>
    <property type="match status" value="1"/>
</dbReference>
<protein>
    <submittedName>
        <fullName evidence="2">SPOR domain-containing protein</fullName>
    </submittedName>
</protein>
<evidence type="ECO:0000259" key="1">
    <source>
        <dbReference type="Pfam" id="PF05036"/>
    </source>
</evidence>
<gene>
    <name evidence="2" type="ORF">ENV70_04725</name>
</gene>
<dbReference type="InterPro" id="IPR036680">
    <property type="entry name" value="SPOR-like_sf"/>
</dbReference>
<name>A0A7C6EI91_UNCW3</name>
<organism evidence="2">
    <name type="scientific">candidate division WOR-3 bacterium</name>
    <dbReference type="NCBI Taxonomy" id="2052148"/>
    <lineage>
        <taxon>Bacteria</taxon>
        <taxon>Bacteria division WOR-3</taxon>
    </lineage>
</organism>
<feature type="domain" description="SPOR" evidence="1">
    <location>
        <begin position="322"/>
        <end position="380"/>
    </location>
</feature>
<proteinExistence type="predicted"/>